<dbReference type="PANTHER" id="PTHR11918">
    <property type="entry name" value="RADICAL SAM PROTEINS"/>
    <property type="match status" value="1"/>
</dbReference>
<evidence type="ECO:0000259" key="4">
    <source>
        <dbReference type="PROSITE" id="PS51918"/>
    </source>
</evidence>
<sequence>MRVYCETYGCTMNRGDAELMLGQLAAAGHEVVPSPAKADAIIVNTCAVKGTTYRRMLRRLRELRNSNGKRVVVAGCLPLIDLASIEQIGVFAGIVSCRSVGEIAGVFERIAREEQNVRTLKQAPCEKPTMPKLRSSEVSAIVAICEGCTSNCSYCSVKFARGKLHSFDARSILSEAEAAINAGYREILLTAQDTAAYGLDTGANLPELLNSITSLEGKFKIRIGMMNPRNVKPILPE</sequence>
<evidence type="ECO:0000313" key="5">
    <source>
        <dbReference type="EMBL" id="GAG70609.1"/>
    </source>
</evidence>
<accession>X0ZMJ4</accession>
<dbReference type="InterPro" id="IPR013848">
    <property type="entry name" value="Methylthiotransferase_N"/>
</dbReference>
<keyword evidence="2" id="KW-0808">Transferase</keyword>
<dbReference type="SFLD" id="SFLDS00029">
    <property type="entry name" value="Radical_SAM"/>
    <property type="match status" value="1"/>
</dbReference>
<dbReference type="PROSITE" id="PS51918">
    <property type="entry name" value="RADICAL_SAM"/>
    <property type="match status" value="1"/>
</dbReference>
<feature type="non-terminal residue" evidence="5">
    <location>
        <position position="237"/>
    </location>
</feature>
<dbReference type="GO" id="GO:0035598">
    <property type="term" value="F:tRNA (N(6)-L-threonylcarbamoyladenosine(37)-C(2))-methylthiotransferase activity"/>
    <property type="evidence" value="ECO:0007669"/>
    <property type="project" value="TreeGrafter"/>
</dbReference>
<comment type="caution">
    <text evidence="5">The sequence shown here is derived from an EMBL/GenBank/DDBJ whole genome shotgun (WGS) entry which is preliminary data.</text>
</comment>
<evidence type="ECO:0000259" key="3">
    <source>
        <dbReference type="PROSITE" id="PS51449"/>
    </source>
</evidence>
<feature type="domain" description="MTTase N-terminal" evidence="3">
    <location>
        <begin position="1"/>
        <end position="112"/>
    </location>
</feature>
<gene>
    <name evidence="5" type="ORF">S01H4_11100</name>
</gene>
<dbReference type="PANTHER" id="PTHR11918:SF45">
    <property type="entry name" value="THREONYLCARBAMOYLADENOSINE TRNA METHYLTHIOTRANSFERASE"/>
    <property type="match status" value="1"/>
</dbReference>
<dbReference type="EMBL" id="BART01004417">
    <property type="protein sequence ID" value="GAG70609.1"/>
    <property type="molecule type" value="Genomic_DNA"/>
</dbReference>
<dbReference type="Gene3D" id="3.40.50.12160">
    <property type="entry name" value="Methylthiotransferase, N-terminal domain"/>
    <property type="match status" value="1"/>
</dbReference>
<evidence type="ECO:0000256" key="1">
    <source>
        <dbReference type="ARBA" id="ARBA00001966"/>
    </source>
</evidence>
<dbReference type="GO" id="GO:0046872">
    <property type="term" value="F:metal ion binding"/>
    <property type="evidence" value="ECO:0007669"/>
    <property type="project" value="UniProtKB-KW"/>
</dbReference>
<comment type="cofactor">
    <cofactor evidence="1">
        <name>[4Fe-4S] cluster</name>
        <dbReference type="ChEBI" id="CHEBI:49883"/>
    </cofactor>
</comment>
<dbReference type="InterPro" id="IPR020612">
    <property type="entry name" value="Methylthiotransferase_CS"/>
</dbReference>
<dbReference type="PROSITE" id="PS51449">
    <property type="entry name" value="MTTASE_N"/>
    <property type="match status" value="1"/>
</dbReference>
<feature type="domain" description="Radical SAM core" evidence="4">
    <location>
        <begin position="134"/>
        <end position="237"/>
    </location>
</feature>
<dbReference type="Pfam" id="PF04055">
    <property type="entry name" value="Radical_SAM"/>
    <property type="match status" value="1"/>
</dbReference>
<dbReference type="SUPFAM" id="SSF102114">
    <property type="entry name" value="Radical SAM enzymes"/>
    <property type="match status" value="1"/>
</dbReference>
<dbReference type="InterPro" id="IPR023404">
    <property type="entry name" value="rSAM_horseshoe"/>
</dbReference>
<name>X0ZMJ4_9ZZZZ</name>
<evidence type="ECO:0000256" key="2">
    <source>
        <dbReference type="ARBA" id="ARBA00022679"/>
    </source>
</evidence>
<dbReference type="PROSITE" id="PS01278">
    <property type="entry name" value="MTTASE_RADICAL"/>
    <property type="match status" value="1"/>
</dbReference>
<dbReference type="Pfam" id="PF00919">
    <property type="entry name" value="UPF0004"/>
    <property type="match status" value="1"/>
</dbReference>
<dbReference type="Gene3D" id="3.80.30.20">
    <property type="entry name" value="tm_1862 like domain"/>
    <property type="match status" value="1"/>
</dbReference>
<dbReference type="InterPro" id="IPR007197">
    <property type="entry name" value="rSAM"/>
</dbReference>
<dbReference type="AlphaFoldDB" id="X0ZMJ4"/>
<organism evidence="5">
    <name type="scientific">marine sediment metagenome</name>
    <dbReference type="NCBI Taxonomy" id="412755"/>
    <lineage>
        <taxon>unclassified sequences</taxon>
        <taxon>metagenomes</taxon>
        <taxon>ecological metagenomes</taxon>
    </lineage>
</organism>
<protein>
    <submittedName>
        <fullName evidence="5">Uncharacterized protein</fullName>
    </submittedName>
</protein>
<dbReference type="GO" id="GO:0051539">
    <property type="term" value="F:4 iron, 4 sulfur cluster binding"/>
    <property type="evidence" value="ECO:0007669"/>
    <property type="project" value="UniProtKB-KW"/>
</dbReference>
<proteinExistence type="predicted"/>
<dbReference type="InterPro" id="IPR038135">
    <property type="entry name" value="Methylthiotransferase_N_sf"/>
</dbReference>
<dbReference type="InterPro" id="IPR058240">
    <property type="entry name" value="rSAM_sf"/>
</dbReference>
<reference evidence="5" key="1">
    <citation type="journal article" date="2014" name="Front. Microbiol.">
        <title>High frequency of phylogenetically diverse reductive dehalogenase-homologous genes in deep subseafloor sedimentary metagenomes.</title>
        <authorList>
            <person name="Kawai M."/>
            <person name="Futagami T."/>
            <person name="Toyoda A."/>
            <person name="Takaki Y."/>
            <person name="Nishi S."/>
            <person name="Hori S."/>
            <person name="Arai W."/>
            <person name="Tsubouchi T."/>
            <person name="Morono Y."/>
            <person name="Uchiyama I."/>
            <person name="Ito T."/>
            <person name="Fujiyama A."/>
            <person name="Inagaki F."/>
            <person name="Takami H."/>
        </authorList>
    </citation>
    <scope>NUCLEOTIDE SEQUENCE</scope>
    <source>
        <strain evidence="5">Expedition CK06-06</strain>
    </source>
</reference>